<reference evidence="1" key="1">
    <citation type="journal article" date="2015" name="ISME J.">
        <title>Draft Genome Sequence of Streptomyces incarnatus NRRL8089, which Produces the Nucleoside Antibiotic Sinefungin.</title>
        <authorList>
            <person name="Oshima K."/>
            <person name="Hattori M."/>
            <person name="Shimizu H."/>
            <person name="Fukuda K."/>
            <person name="Nemoto M."/>
            <person name="Inagaki K."/>
            <person name="Tamura T."/>
        </authorList>
    </citation>
    <scope>NUCLEOTIDE SEQUENCE</scope>
    <source>
        <strain evidence="1">FACHB-1375</strain>
    </source>
</reference>
<proteinExistence type="predicted"/>
<comment type="caution">
    <text evidence="1">The sequence shown here is derived from an EMBL/GenBank/DDBJ whole genome shotgun (WGS) entry which is preliminary data.</text>
</comment>
<gene>
    <name evidence="1" type="ORF">H6G03_13010</name>
</gene>
<keyword evidence="2" id="KW-1185">Reference proteome</keyword>
<name>A0A926ZGH9_9CYAN</name>
<reference evidence="1" key="2">
    <citation type="submission" date="2020-08" db="EMBL/GenBank/DDBJ databases">
        <authorList>
            <person name="Chen M."/>
            <person name="Teng W."/>
            <person name="Zhao L."/>
            <person name="Hu C."/>
            <person name="Zhou Y."/>
            <person name="Han B."/>
            <person name="Song L."/>
            <person name="Shu W."/>
        </authorList>
    </citation>
    <scope>NUCLEOTIDE SEQUENCE</scope>
    <source>
        <strain evidence="1">FACHB-1375</strain>
    </source>
</reference>
<dbReference type="EMBL" id="JACJPW010000029">
    <property type="protein sequence ID" value="MBD2182015.1"/>
    <property type="molecule type" value="Genomic_DNA"/>
</dbReference>
<protein>
    <submittedName>
        <fullName evidence="1">DUF3370 domain-containing protein</fullName>
    </submittedName>
</protein>
<dbReference type="InterPro" id="IPR021801">
    <property type="entry name" value="DUF3370"/>
</dbReference>
<dbReference type="AlphaFoldDB" id="A0A926ZGH9"/>
<dbReference type="RefSeq" id="WP_190464821.1">
    <property type="nucleotide sequence ID" value="NZ_JACJPW010000029.1"/>
</dbReference>
<dbReference type="Proteomes" id="UP000641646">
    <property type="component" value="Unassembled WGS sequence"/>
</dbReference>
<dbReference type="Pfam" id="PF11850">
    <property type="entry name" value="DUF3370"/>
    <property type="match status" value="1"/>
</dbReference>
<sequence>MFFFLPSLPVAQIPEPAIVDRRFVTQTSEIRPLPGQLDRVLVFNSNSPEVVQTEGILLSTFPTDGKAFPQAHLNKPLVGRFDLFSHHIARSSADRRSMYQGLLVYNPNSEPVTIEVLQAVSYANNPDAPFIDLPTIVEDPIGSVFSGPGSRVMGEILRGKNQPNFPSKLIIPPQQTQMLFSLPILRSSGRTVFMRLQSSAPVYMANLAMYAIPNPIEISLEDINVFDTENYLFPPPTYREPTLEEWQNLLISGRLAEPRDRPPIDPEKQDSEDLEKVFGRVAGVSIGSEWNTRITDRQGEKNLTIPTPGNAFSYPISTVNYITLGTRQVQSAQMAVGYPDTALAAHGNYAVRYHLTLPLFNNSNTAKTVILSMQTPFKQENSRDRLFFVEPPQGQVFFRGTVRVNYIDDAGINQDKFYHLVQRQGQLGEPLVTLNIPPNQVRQVTVDFLYPPDATPPQVVTVKTLP</sequence>
<evidence type="ECO:0000313" key="1">
    <source>
        <dbReference type="EMBL" id="MBD2182015.1"/>
    </source>
</evidence>
<organism evidence="1 2">
    <name type="scientific">Aerosakkonema funiforme FACHB-1375</name>
    <dbReference type="NCBI Taxonomy" id="2949571"/>
    <lineage>
        <taxon>Bacteria</taxon>
        <taxon>Bacillati</taxon>
        <taxon>Cyanobacteriota</taxon>
        <taxon>Cyanophyceae</taxon>
        <taxon>Oscillatoriophycideae</taxon>
        <taxon>Aerosakkonematales</taxon>
        <taxon>Aerosakkonemataceae</taxon>
        <taxon>Aerosakkonema</taxon>
    </lineage>
</organism>
<evidence type="ECO:0000313" key="2">
    <source>
        <dbReference type="Proteomes" id="UP000641646"/>
    </source>
</evidence>
<accession>A0A926ZGH9</accession>